<dbReference type="InterPro" id="IPR022830">
    <property type="entry name" value="Indigdn_synthA-like"/>
</dbReference>
<evidence type="ECO:0000256" key="4">
    <source>
        <dbReference type="ARBA" id="ARBA00023239"/>
    </source>
</evidence>
<evidence type="ECO:0000256" key="3">
    <source>
        <dbReference type="ARBA" id="ARBA00023211"/>
    </source>
</evidence>
<evidence type="ECO:0000313" key="6">
    <source>
        <dbReference type="EMBL" id="KAG1330960.1"/>
    </source>
</evidence>
<dbReference type="GO" id="GO:0046872">
    <property type="term" value="F:metal ion binding"/>
    <property type="evidence" value="ECO:0007669"/>
    <property type="project" value="UniProtKB-KW"/>
</dbReference>
<dbReference type="EMBL" id="CM017873">
    <property type="protein sequence ID" value="KAG1330960.1"/>
    <property type="molecule type" value="Genomic_DNA"/>
</dbReference>
<gene>
    <name evidence="6" type="ORF">COCNU_02G009280</name>
</gene>
<keyword evidence="1" id="KW-0479">Metal-binding</keyword>
<evidence type="ECO:0000313" key="7">
    <source>
        <dbReference type="Proteomes" id="UP000797356"/>
    </source>
</evidence>
<name>A0A8K0HYS6_COCNU</name>
<dbReference type="PANTHER" id="PTHR42909">
    <property type="entry name" value="ZGC:136858"/>
    <property type="match status" value="1"/>
</dbReference>
<dbReference type="PANTHER" id="PTHR42909:SF1">
    <property type="entry name" value="CARBOHYDRATE KINASE PFKB DOMAIN-CONTAINING PROTEIN"/>
    <property type="match status" value="1"/>
</dbReference>
<dbReference type="GO" id="GO:0004730">
    <property type="term" value="F:pseudouridylate synthase activity"/>
    <property type="evidence" value="ECO:0007669"/>
    <property type="project" value="InterPro"/>
</dbReference>
<protein>
    <submittedName>
        <fullName evidence="6">Pseudouridine-5'-phosphate glycosidase 2</fullName>
    </submittedName>
</protein>
<dbReference type="Proteomes" id="UP000797356">
    <property type="component" value="Chromosome 2"/>
</dbReference>
<comment type="caution">
    <text evidence="6">The sequence shown here is derived from an EMBL/GenBank/DDBJ whole genome shotgun (WGS) entry which is preliminary data.</text>
</comment>
<dbReference type="InterPro" id="IPR007342">
    <property type="entry name" value="PsuG"/>
</dbReference>
<dbReference type="Pfam" id="PF04227">
    <property type="entry name" value="Indigoidine_A"/>
    <property type="match status" value="1"/>
</dbReference>
<dbReference type="Gene3D" id="3.40.1790.10">
    <property type="entry name" value="Indigoidine synthase domain"/>
    <property type="match status" value="1"/>
</dbReference>
<dbReference type="GO" id="GO:0005737">
    <property type="term" value="C:cytoplasm"/>
    <property type="evidence" value="ECO:0007669"/>
    <property type="project" value="TreeGrafter"/>
</dbReference>
<dbReference type="GO" id="GO:0016798">
    <property type="term" value="F:hydrolase activity, acting on glycosyl bonds"/>
    <property type="evidence" value="ECO:0007669"/>
    <property type="project" value="UniProtKB-KW"/>
</dbReference>
<accession>A0A8K0HYS6</accession>
<keyword evidence="7" id="KW-1185">Reference proteome</keyword>
<keyword evidence="5 6" id="KW-0326">Glycosidase</keyword>
<reference evidence="6" key="2">
    <citation type="submission" date="2019-07" db="EMBL/GenBank/DDBJ databases">
        <authorList>
            <person name="Yang Y."/>
            <person name="Bocs S."/>
            <person name="Baudouin L."/>
        </authorList>
    </citation>
    <scope>NUCLEOTIDE SEQUENCE</scope>
    <source>
        <tissue evidence="6">Spear leaf of Hainan Tall coconut</tissue>
    </source>
</reference>
<reference evidence="6" key="1">
    <citation type="journal article" date="2017" name="Gigascience">
        <title>The genome draft of coconut (Cocos nucifera).</title>
        <authorList>
            <person name="Xiao Y."/>
            <person name="Xu P."/>
            <person name="Fan H."/>
            <person name="Baudouin L."/>
            <person name="Xia W."/>
            <person name="Bocs S."/>
            <person name="Xu J."/>
            <person name="Li Q."/>
            <person name="Guo A."/>
            <person name="Zhou L."/>
            <person name="Li J."/>
            <person name="Wu Y."/>
            <person name="Ma Z."/>
            <person name="Armero A."/>
            <person name="Issali A.E."/>
            <person name="Liu N."/>
            <person name="Peng M."/>
            <person name="Yang Y."/>
        </authorList>
    </citation>
    <scope>NUCLEOTIDE SEQUENCE</scope>
    <source>
        <tissue evidence="6">Spear leaf of Hainan Tall coconut</tissue>
    </source>
</reference>
<dbReference type="AlphaFoldDB" id="A0A8K0HYS6"/>
<keyword evidence="4" id="KW-0456">Lyase</keyword>
<sequence>MFFAAKVGIPVFVTGGIGGVHRHGEQTMDISSDLTELGKTPVAVISAGVKSILDIPRTLEYLETQGVTVAAYRTNEFPAFFMECSGFKVPCRLDTPQECARLINANLNLKLGSGMLIAVPVPKEYAASGNMIESAIQNALKEAAEKNVIGNAATPFLLSRVNELTGGASLAANIALVKNNACVGARIAVELAGLRRNISNCPVRSAL</sequence>
<proteinExistence type="predicted"/>
<keyword evidence="2" id="KW-0378">Hydrolase</keyword>
<organism evidence="6 7">
    <name type="scientific">Cocos nucifera</name>
    <name type="common">Coconut palm</name>
    <dbReference type="NCBI Taxonomy" id="13894"/>
    <lineage>
        <taxon>Eukaryota</taxon>
        <taxon>Viridiplantae</taxon>
        <taxon>Streptophyta</taxon>
        <taxon>Embryophyta</taxon>
        <taxon>Tracheophyta</taxon>
        <taxon>Spermatophyta</taxon>
        <taxon>Magnoliopsida</taxon>
        <taxon>Liliopsida</taxon>
        <taxon>Arecaceae</taxon>
        <taxon>Arecoideae</taxon>
        <taxon>Cocoseae</taxon>
        <taxon>Attaleinae</taxon>
        <taxon>Cocos</taxon>
    </lineage>
</organism>
<evidence type="ECO:0000256" key="1">
    <source>
        <dbReference type="ARBA" id="ARBA00022723"/>
    </source>
</evidence>
<evidence type="ECO:0000256" key="5">
    <source>
        <dbReference type="ARBA" id="ARBA00023295"/>
    </source>
</evidence>
<dbReference type="SUPFAM" id="SSF110581">
    <property type="entry name" value="Indigoidine synthase A-like"/>
    <property type="match status" value="1"/>
</dbReference>
<evidence type="ECO:0000256" key="2">
    <source>
        <dbReference type="ARBA" id="ARBA00022801"/>
    </source>
</evidence>
<keyword evidence="3" id="KW-0464">Manganese</keyword>
<dbReference type="OrthoDB" id="198885at2759"/>